<proteinExistence type="predicted"/>
<keyword evidence="2" id="KW-1185">Reference proteome</keyword>
<reference evidence="1 2" key="1">
    <citation type="submission" date="2019-09" db="EMBL/GenBank/DDBJ databases">
        <title>YIM 132180 draft genome.</title>
        <authorList>
            <person name="Zhang K."/>
        </authorList>
    </citation>
    <scope>NUCLEOTIDE SEQUENCE [LARGE SCALE GENOMIC DNA]</scope>
    <source>
        <strain evidence="1 2">YIM 132180</strain>
    </source>
</reference>
<name>A0A7V7PQQ7_9HYPH</name>
<dbReference type="Proteomes" id="UP000432089">
    <property type="component" value="Unassembled WGS sequence"/>
</dbReference>
<gene>
    <name evidence="1" type="ORF">F6X38_06690</name>
</gene>
<evidence type="ECO:0000313" key="1">
    <source>
        <dbReference type="EMBL" id="KAB0680690.1"/>
    </source>
</evidence>
<protein>
    <submittedName>
        <fullName evidence="1">Uncharacterized protein</fullName>
    </submittedName>
</protein>
<dbReference type="EMBL" id="VZDO01000004">
    <property type="protein sequence ID" value="KAB0680690.1"/>
    <property type="molecule type" value="Genomic_DNA"/>
</dbReference>
<sequence length="98" mass="11320">MSTTVDLQFVSRQVQTLLDETRQVRKELSEIRSLATQTFEFARRVERRQAELRDDLELTIKMELGGSLANLQTTLDNSLHRIEEKIDTVSGRVDLLES</sequence>
<dbReference type="RefSeq" id="WP_150968842.1">
    <property type="nucleotide sequence ID" value="NZ_VZDO01000004.1"/>
</dbReference>
<comment type="caution">
    <text evidence="1">The sequence shown here is derived from an EMBL/GenBank/DDBJ whole genome shotgun (WGS) entry which is preliminary data.</text>
</comment>
<evidence type="ECO:0000313" key="2">
    <source>
        <dbReference type="Proteomes" id="UP000432089"/>
    </source>
</evidence>
<dbReference type="AlphaFoldDB" id="A0A7V7PQQ7"/>
<organism evidence="1 2">
    <name type="scientific">Plantimonas leprariae</name>
    <dbReference type="NCBI Taxonomy" id="2615207"/>
    <lineage>
        <taxon>Bacteria</taxon>
        <taxon>Pseudomonadati</taxon>
        <taxon>Pseudomonadota</taxon>
        <taxon>Alphaproteobacteria</taxon>
        <taxon>Hyphomicrobiales</taxon>
        <taxon>Aurantimonadaceae</taxon>
        <taxon>Plantimonas</taxon>
    </lineage>
</organism>
<accession>A0A7V7PQQ7</accession>